<dbReference type="InterPro" id="IPR035990">
    <property type="entry name" value="TIM_sf"/>
</dbReference>
<keyword evidence="2" id="KW-0963">Cytoplasm</keyword>
<gene>
    <name evidence="3" type="ORF">OG863_06845</name>
</gene>
<sequence length="287" mass="29484">MIPENSPSAAGPRPVIGVSLKLYFGLARTRAWLAEVAALDATLAALPRPVDLFVLPSFPALADARELLGATGIAFGAQNVHWADSGAFTGEVSAGMLAEAGARYVEVGHAERRRYFGETDEAVAAKTRAATRAGLIPVICAGERHAGELGTAVDETLTQVRAALAGAAPGSEVVIAYEPVWAIGAREAAPARHVRTVAGAIRDALRDHDVRGRLIYGGTAGPGTYGELADAVDGLFLGRLAHDTGGLRTVLEEIAAVEVAGGEVARAEMPGSEVPGVQVPGVQTPCG</sequence>
<keyword evidence="1 2" id="KW-0413">Isomerase</keyword>
<dbReference type="EC" id="5.3.1.1" evidence="2"/>
<comment type="pathway">
    <text evidence="2">Carbohydrate biosynthesis; gluconeogenesis.</text>
</comment>
<keyword evidence="2" id="KW-0324">Glycolysis</keyword>
<comment type="pathway">
    <text evidence="2">Carbohydrate degradation; glycolysis; D-glyceraldehyde 3-phosphate from glycerone phosphate: step 1/1.</text>
</comment>
<comment type="subcellular location">
    <subcellularLocation>
        <location evidence="2">Cytoplasm</location>
    </subcellularLocation>
</comment>
<dbReference type="Proteomes" id="UP001344251">
    <property type="component" value="Chromosome"/>
</dbReference>
<dbReference type="GO" id="GO:0016853">
    <property type="term" value="F:isomerase activity"/>
    <property type="evidence" value="ECO:0007669"/>
    <property type="project" value="UniProtKB-KW"/>
</dbReference>
<evidence type="ECO:0000313" key="3">
    <source>
        <dbReference type="EMBL" id="WSB67702.1"/>
    </source>
</evidence>
<comment type="catalytic activity">
    <reaction evidence="2">
        <text>D-glyceraldehyde 3-phosphate = dihydroxyacetone phosphate</text>
        <dbReference type="Rhea" id="RHEA:18585"/>
        <dbReference type="ChEBI" id="CHEBI:57642"/>
        <dbReference type="ChEBI" id="CHEBI:59776"/>
        <dbReference type="EC" id="5.3.1.1"/>
    </reaction>
</comment>
<evidence type="ECO:0000256" key="1">
    <source>
        <dbReference type="ARBA" id="ARBA00023235"/>
    </source>
</evidence>
<accession>A0ABZ1FBH4</accession>
<evidence type="ECO:0000256" key="2">
    <source>
        <dbReference type="RuleBase" id="RU363013"/>
    </source>
</evidence>
<dbReference type="PROSITE" id="PS51440">
    <property type="entry name" value="TIM_2"/>
    <property type="match status" value="1"/>
</dbReference>
<dbReference type="SUPFAM" id="SSF51351">
    <property type="entry name" value="Triosephosphate isomerase (TIM)"/>
    <property type="match status" value="1"/>
</dbReference>
<dbReference type="PANTHER" id="PTHR21139:SF2">
    <property type="entry name" value="TRIOSEPHOSPHATE ISOMERASE"/>
    <property type="match status" value="1"/>
</dbReference>
<dbReference type="PANTHER" id="PTHR21139">
    <property type="entry name" value="TRIOSEPHOSPHATE ISOMERASE"/>
    <property type="match status" value="1"/>
</dbReference>
<reference evidence="3 4" key="1">
    <citation type="submission" date="2022-10" db="EMBL/GenBank/DDBJ databases">
        <title>The complete genomes of actinobacterial strains from the NBC collection.</title>
        <authorList>
            <person name="Joergensen T.S."/>
            <person name="Alvarez Arevalo M."/>
            <person name="Sterndorff E.B."/>
            <person name="Faurdal D."/>
            <person name="Vuksanovic O."/>
            <person name="Mourched A.-S."/>
            <person name="Charusanti P."/>
            <person name="Shaw S."/>
            <person name="Blin K."/>
            <person name="Weber T."/>
        </authorList>
    </citation>
    <scope>NUCLEOTIDE SEQUENCE [LARGE SCALE GENOMIC DNA]</scope>
    <source>
        <strain evidence="3 4">NBC 01774</strain>
    </source>
</reference>
<organism evidence="3 4">
    <name type="scientific">Streptomyces decoyicus</name>
    <dbReference type="NCBI Taxonomy" id="249567"/>
    <lineage>
        <taxon>Bacteria</taxon>
        <taxon>Bacillati</taxon>
        <taxon>Actinomycetota</taxon>
        <taxon>Actinomycetes</taxon>
        <taxon>Kitasatosporales</taxon>
        <taxon>Streptomycetaceae</taxon>
        <taxon>Streptomyces</taxon>
    </lineage>
</organism>
<comment type="subunit">
    <text evidence="2">Homodimer.</text>
</comment>
<keyword evidence="2" id="KW-0312">Gluconeogenesis</keyword>
<name>A0ABZ1FBH4_9ACTN</name>
<protein>
    <recommendedName>
        <fullName evidence="2">Triosephosphate isomerase</fullName>
        <ecNumber evidence="2">5.3.1.1</ecNumber>
    </recommendedName>
</protein>
<dbReference type="EMBL" id="CP109106">
    <property type="protein sequence ID" value="WSB67702.1"/>
    <property type="molecule type" value="Genomic_DNA"/>
</dbReference>
<dbReference type="InterPro" id="IPR000652">
    <property type="entry name" value="Triosephosphate_isomerase"/>
</dbReference>
<keyword evidence="4" id="KW-1185">Reference proteome</keyword>
<dbReference type="Pfam" id="PF00121">
    <property type="entry name" value="TIM"/>
    <property type="match status" value="1"/>
</dbReference>
<dbReference type="InterPro" id="IPR013785">
    <property type="entry name" value="Aldolase_TIM"/>
</dbReference>
<comment type="similarity">
    <text evidence="2">Belongs to the triosephosphate isomerase family.</text>
</comment>
<evidence type="ECO:0000313" key="4">
    <source>
        <dbReference type="Proteomes" id="UP001344251"/>
    </source>
</evidence>
<proteinExistence type="inferred from homology"/>
<dbReference type="Gene3D" id="3.20.20.70">
    <property type="entry name" value="Aldolase class I"/>
    <property type="match status" value="1"/>
</dbReference>
<dbReference type="CDD" id="cd00311">
    <property type="entry name" value="TIM"/>
    <property type="match status" value="1"/>
</dbReference>
<dbReference type="RefSeq" id="WP_326617042.1">
    <property type="nucleotide sequence ID" value="NZ_CP109106.1"/>
</dbReference>